<evidence type="ECO:0000256" key="1">
    <source>
        <dbReference type="SAM" id="MobiDB-lite"/>
    </source>
</evidence>
<keyword evidence="2" id="KW-0472">Membrane</keyword>
<dbReference type="InterPro" id="IPR004302">
    <property type="entry name" value="Cellulose/chitin-bd_N"/>
</dbReference>
<evidence type="ECO:0000256" key="2">
    <source>
        <dbReference type="SAM" id="Phobius"/>
    </source>
</evidence>
<sequence length="539" mass="60744">MGRLTIWTEVTREGGIKEIMRRVHRETKNDEELNAQRACLWETEQIGILRERFKRARRFPPFPRSLCSASQKTRCFYACRRNTRHFSLVTRLEHTQQVRVVSVLQLVLPVSARENDWKRQAKGSISLKSCVARVSGRIIEAIRGVNTSEWLVLMTYSHVAGGPCSTSSKVEFSRRLTGVPGLFYGPDSSTADATDVYCHDEQNCCWAFVTFAYTRPNFTAATMRLEILCLLFFASVLAVKEVSAHGRLIEPPSRASMWRYGFDTPHDYNDHECYCGGFTRQWQRNKGKCGICGDAWDTPTPRLHETGGKYGNGVIVRKYRTGSVIPVRVELTANHHGYFEFRTCAMTYKGKEVDQDCLDQYLLQSKNGSIRYYPGPGNKIFEAFYKLPDKLTCAQCVFQWRYVAGNNWGDCGNGTGAVGCGPQEEFRSCADITIGDDVEPLPTAPSTEPPSKSAPGEKSPTEPTLVPEPSGPYWLYSIIIAGTCLLVVLAAMALLYSYYYHSGRAKKWLMSRRVLTPESPPVAPPRHKKYNTSNAPLQL</sequence>
<gene>
    <name evidence="4" type="ORF">WH47_03780</name>
</gene>
<keyword evidence="2" id="KW-1133">Transmembrane helix</keyword>
<keyword evidence="2" id="KW-0812">Transmembrane</keyword>
<name>A0A0L7QUP1_9HYME</name>
<dbReference type="OrthoDB" id="64893at2759"/>
<dbReference type="AlphaFoldDB" id="A0A0L7QUP1"/>
<dbReference type="EMBL" id="KQ414731">
    <property type="protein sequence ID" value="KOC62367.1"/>
    <property type="molecule type" value="Genomic_DNA"/>
</dbReference>
<keyword evidence="5" id="KW-1185">Reference proteome</keyword>
<evidence type="ECO:0000313" key="5">
    <source>
        <dbReference type="Proteomes" id="UP000053825"/>
    </source>
</evidence>
<protein>
    <recommendedName>
        <fullName evidence="3">Chitin-binding type-4 domain-containing protein</fullName>
    </recommendedName>
</protein>
<dbReference type="STRING" id="597456.A0A0L7QUP1"/>
<organism evidence="4 5">
    <name type="scientific">Habropoda laboriosa</name>
    <dbReference type="NCBI Taxonomy" id="597456"/>
    <lineage>
        <taxon>Eukaryota</taxon>
        <taxon>Metazoa</taxon>
        <taxon>Ecdysozoa</taxon>
        <taxon>Arthropoda</taxon>
        <taxon>Hexapoda</taxon>
        <taxon>Insecta</taxon>
        <taxon>Pterygota</taxon>
        <taxon>Neoptera</taxon>
        <taxon>Endopterygota</taxon>
        <taxon>Hymenoptera</taxon>
        <taxon>Apocrita</taxon>
        <taxon>Aculeata</taxon>
        <taxon>Apoidea</taxon>
        <taxon>Anthophila</taxon>
        <taxon>Apidae</taxon>
        <taxon>Habropoda</taxon>
    </lineage>
</organism>
<accession>A0A0L7QUP1</accession>
<proteinExistence type="predicted"/>
<dbReference type="Pfam" id="PF03067">
    <property type="entry name" value="LPMO_10"/>
    <property type="match status" value="1"/>
</dbReference>
<feature type="region of interest" description="Disordered" evidence="1">
    <location>
        <begin position="517"/>
        <end position="539"/>
    </location>
</feature>
<dbReference type="Proteomes" id="UP000053825">
    <property type="component" value="Unassembled WGS sequence"/>
</dbReference>
<reference evidence="4 5" key="1">
    <citation type="submission" date="2015-07" db="EMBL/GenBank/DDBJ databases">
        <title>The genome of Habropoda laboriosa.</title>
        <authorList>
            <person name="Pan H."/>
            <person name="Kapheim K."/>
        </authorList>
    </citation>
    <scope>NUCLEOTIDE SEQUENCE [LARGE SCALE GENOMIC DNA]</scope>
    <source>
        <strain evidence="4">0110345459</strain>
    </source>
</reference>
<feature type="region of interest" description="Disordered" evidence="1">
    <location>
        <begin position="439"/>
        <end position="465"/>
    </location>
</feature>
<evidence type="ECO:0000259" key="3">
    <source>
        <dbReference type="Pfam" id="PF03067"/>
    </source>
</evidence>
<feature type="transmembrane region" description="Helical" evidence="2">
    <location>
        <begin position="473"/>
        <end position="500"/>
    </location>
</feature>
<evidence type="ECO:0000313" key="4">
    <source>
        <dbReference type="EMBL" id="KOC62367.1"/>
    </source>
</evidence>
<feature type="domain" description="Chitin-binding type-4" evidence="3">
    <location>
        <begin position="245"/>
        <end position="432"/>
    </location>
</feature>